<evidence type="ECO:0000313" key="3">
    <source>
        <dbReference type="Proteomes" id="UP000649179"/>
    </source>
</evidence>
<proteinExistence type="predicted"/>
<gene>
    <name evidence="2" type="ORF">GCM10011519_23160</name>
</gene>
<evidence type="ECO:0000313" key="2">
    <source>
        <dbReference type="EMBL" id="GGF48501.1"/>
    </source>
</evidence>
<comment type="caution">
    <text evidence="2">The sequence shown here is derived from an EMBL/GenBank/DDBJ whole genome shotgun (WGS) entry which is preliminary data.</text>
</comment>
<organism evidence="2 3">
    <name type="scientific">Marmoricola endophyticus</name>
    <dbReference type="NCBI Taxonomy" id="2040280"/>
    <lineage>
        <taxon>Bacteria</taxon>
        <taxon>Bacillati</taxon>
        <taxon>Actinomycetota</taxon>
        <taxon>Actinomycetes</taxon>
        <taxon>Propionibacteriales</taxon>
        <taxon>Nocardioidaceae</taxon>
        <taxon>Marmoricola</taxon>
    </lineage>
</organism>
<sequence>MKFVPQAARLALCAALASSVVLGTAGASHAKKDSGWSPSSISAKKDSGWSIQAISAKKDSGW</sequence>
<keyword evidence="1" id="KW-0732">Signal</keyword>
<dbReference type="Proteomes" id="UP000649179">
    <property type="component" value="Unassembled WGS sequence"/>
</dbReference>
<feature type="signal peptide" evidence="1">
    <location>
        <begin position="1"/>
        <end position="30"/>
    </location>
</feature>
<feature type="chain" id="PRO_5039651241" evidence="1">
    <location>
        <begin position="31"/>
        <end position="62"/>
    </location>
</feature>
<dbReference type="EMBL" id="BMKQ01000001">
    <property type="protein sequence ID" value="GGF48501.1"/>
    <property type="molecule type" value="Genomic_DNA"/>
</dbReference>
<evidence type="ECO:0000256" key="1">
    <source>
        <dbReference type="SAM" id="SignalP"/>
    </source>
</evidence>
<accession>A0A917F384</accession>
<reference evidence="2" key="1">
    <citation type="journal article" date="2014" name="Int. J. Syst. Evol. Microbiol.">
        <title>Complete genome sequence of Corynebacterium casei LMG S-19264T (=DSM 44701T), isolated from a smear-ripened cheese.</title>
        <authorList>
            <consortium name="US DOE Joint Genome Institute (JGI-PGF)"/>
            <person name="Walter F."/>
            <person name="Albersmeier A."/>
            <person name="Kalinowski J."/>
            <person name="Ruckert C."/>
        </authorList>
    </citation>
    <scope>NUCLEOTIDE SEQUENCE</scope>
    <source>
        <strain evidence="2">CGMCC 1.16067</strain>
    </source>
</reference>
<protein>
    <submittedName>
        <fullName evidence="2">Uncharacterized protein</fullName>
    </submittedName>
</protein>
<dbReference type="RefSeq" id="WP_188779906.1">
    <property type="nucleotide sequence ID" value="NZ_BMKQ01000001.1"/>
</dbReference>
<reference evidence="2" key="2">
    <citation type="submission" date="2020-09" db="EMBL/GenBank/DDBJ databases">
        <authorList>
            <person name="Sun Q."/>
            <person name="Zhou Y."/>
        </authorList>
    </citation>
    <scope>NUCLEOTIDE SEQUENCE</scope>
    <source>
        <strain evidence="2">CGMCC 1.16067</strain>
    </source>
</reference>
<dbReference type="AlphaFoldDB" id="A0A917F384"/>
<name>A0A917F384_9ACTN</name>
<keyword evidence="3" id="KW-1185">Reference proteome</keyword>